<dbReference type="Proteomes" id="UP000271708">
    <property type="component" value="Chromosome"/>
</dbReference>
<name>A0A5P8FJB2_9MICO</name>
<proteinExistence type="predicted"/>
<dbReference type="KEGG" id="jme:EEW87_001555"/>
<protein>
    <recommendedName>
        <fullName evidence="3">LGFP repeat-containing protein</fullName>
    </recommendedName>
</protein>
<dbReference type="Pfam" id="PF08310">
    <property type="entry name" value="LGFP"/>
    <property type="match status" value="2"/>
</dbReference>
<dbReference type="GeneID" id="59163118"/>
<evidence type="ECO:0008006" key="3">
    <source>
        <dbReference type="Google" id="ProtNLM"/>
    </source>
</evidence>
<dbReference type="InterPro" id="IPR013207">
    <property type="entry name" value="LGFP"/>
</dbReference>
<accession>A0A5P8FJB2</accession>
<dbReference type="RefSeq" id="WP_123091482.1">
    <property type="nucleotide sequence ID" value="NZ_BAAAKD010000061.1"/>
</dbReference>
<dbReference type="EMBL" id="CP044548">
    <property type="protein sequence ID" value="QFQ29303.2"/>
    <property type="molecule type" value="Genomic_DNA"/>
</dbReference>
<dbReference type="AlphaFoldDB" id="A0A5P8FJB2"/>
<reference evidence="1 2" key="1">
    <citation type="submission" date="2019-09" db="EMBL/GenBank/DDBJ databases">
        <title>Complete Genome Sequence of Janibacter melonis M714 with both human health impact and industrial applications.</title>
        <authorList>
            <person name="Jin M."/>
            <person name="Zhao Q.R."/>
        </authorList>
    </citation>
    <scope>NUCLEOTIDE SEQUENCE [LARGE SCALE GENOMIC DNA]</scope>
    <source>
        <strain evidence="1 2">M714</strain>
    </source>
</reference>
<gene>
    <name evidence="1" type="ORF">EEW87_001555</name>
</gene>
<sequence length="462" mass="48882">MSAERQPASVRVVEAIARRLGGRGVDRRSVLLGTAVAGSAIATDPKGYVLRPQTAYASICGPGTGPGAGWTVFCASINNGKNACPEGSFAAGWWKAADSSWCGGRYRYIVDCNARCTKCTTGCSDGICDSKCWNCSCSHGVSGSCDDRRNCCSAFRYGQCNTHVACSGGVRCRLVSCTPPYEWESCTSLSLVDNRTSEHSSDKLPQWGAISAKYFAMGEQKSYLGYSIGPVRPGGVGTGRFVRYSGGRIYQATSKAAAVPVREAVVKAMSTVGSIPTLGYPVATEFIGSTGSTQRFQKGAITAPKGKPLVAVHGTAYEVWERLGRAGGTLGYPTGGRQAVANGYQQIFERGAVCQNWSGGETRAVTGVHFTAWTTFGRGAGTALGMPTTDVSTLARGTRQRFQRGETWSLGTGEAWAVYGPVLDAWKAARSHVGRYGYPTGHVQQRSDGQWEGTFEGGTIVA</sequence>
<evidence type="ECO:0000313" key="1">
    <source>
        <dbReference type="EMBL" id="QFQ29303.2"/>
    </source>
</evidence>
<dbReference type="InterPro" id="IPR006311">
    <property type="entry name" value="TAT_signal"/>
</dbReference>
<evidence type="ECO:0000313" key="2">
    <source>
        <dbReference type="Proteomes" id="UP000271708"/>
    </source>
</evidence>
<organism evidence="1 2">
    <name type="scientific">Janibacter melonis</name>
    <dbReference type="NCBI Taxonomy" id="262209"/>
    <lineage>
        <taxon>Bacteria</taxon>
        <taxon>Bacillati</taxon>
        <taxon>Actinomycetota</taxon>
        <taxon>Actinomycetes</taxon>
        <taxon>Micrococcales</taxon>
        <taxon>Intrasporangiaceae</taxon>
        <taxon>Janibacter</taxon>
    </lineage>
</organism>
<dbReference type="PROSITE" id="PS51318">
    <property type="entry name" value="TAT"/>
    <property type="match status" value="1"/>
</dbReference>